<dbReference type="RefSeq" id="WP_128214998.1">
    <property type="nucleotide sequence ID" value="NZ_CP025746.1"/>
</dbReference>
<evidence type="ECO:0000256" key="2">
    <source>
        <dbReference type="SAM" id="MobiDB-lite"/>
    </source>
</evidence>
<evidence type="ECO:0000313" key="5">
    <source>
        <dbReference type="Proteomes" id="UP000286268"/>
    </source>
</evidence>
<keyword evidence="1" id="KW-0175">Coiled coil</keyword>
<accession>A0A3R5UI22</accession>
<sequence length="222" mass="25798">MKRKLIISTLLIMVLSIPSVAYGMVGERKDNNTNMKSSTYEDRNNKEHHHKVDGHITNHKYKALLEVEGLNNDNKKAMEAALDKRAKLKEQFITATKGKDKERIGFDEFKKEAKAIRDRVINKEITEEEGKKQLEGLQVKKREASEIWNSLSEKGKKDIEVLEKESKAIREENRKYFEEYRKSAESKDSNGLNTSAKHVIKAINRQNELIEKKIEIIKKEMK</sequence>
<evidence type="ECO:0000313" key="4">
    <source>
        <dbReference type="EMBL" id="QAA34277.1"/>
    </source>
</evidence>
<dbReference type="AlphaFoldDB" id="A0A3R5UI22"/>
<evidence type="ECO:0000256" key="3">
    <source>
        <dbReference type="SAM" id="SignalP"/>
    </source>
</evidence>
<feature type="region of interest" description="Disordered" evidence="2">
    <location>
        <begin position="27"/>
        <end position="49"/>
    </location>
</feature>
<feature type="signal peptide" evidence="3">
    <location>
        <begin position="1"/>
        <end position="21"/>
    </location>
</feature>
<dbReference type="EMBL" id="CP025746">
    <property type="protein sequence ID" value="QAA34277.1"/>
    <property type="molecule type" value="Genomic_DNA"/>
</dbReference>
<protein>
    <submittedName>
        <fullName evidence="4">Uncharacterized protein</fullName>
    </submittedName>
</protein>
<reference evidence="4 5" key="1">
    <citation type="submission" date="2018-01" db="EMBL/GenBank/DDBJ databases">
        <title>Genome Sequencing and Assembly of Anaerobacter polyendosporus strain CT4.</title>
        <authorList>
            <person name="Tachaapaikoon C."/>
            <person name="Sutheeworapong S."/>
            <person name="Jenjaroenpun P."/>
            <person name="Wongsurawat T."/>
            <person name="Nookeaw I."/>
            <person name="Cheawchanlertfa P."/>
            <person name="Kosugi A."/>
            <person name="Cheevadhanarak S."/>
            <person name="Ratanakhanokchai K."/>
        </authorList>
    </citation>
    <scope>NUCLEOTIDE SEQUENCE [LARGE SCALE GENOMIC DNA]</scope>
    <source>
        <strain evidence="4 5">CT4</strain>
    </source>
</reference>
<feature type="coiled-coil region" evidence="1">
    <location>
        <begin position="152"/>
        <end position="220"/>
    </location>
</feature>
<dbReference type="Proteomes" id="UP000286268">
    <property type="component" value="Chromosome"/>
</dbReference>
<keyword evidence="5" id="KW-1185">Reference proteome</keyword>
<keyword evidence="3" id="KW-0732">Signal</keyword>
<gene>
    <name evidence="4" type="ORF">C1I91_23005</name>
</gene>
<organism evidence="4 5">
    <name type="scientific">Clostridium manihotivorum</name>
    <dbReference type="NCBI Taxonomy" id="2320868"/>
    <lineage>
        <taxon>Bacteria</taxon>
        <taxon>Bacillati</taxon>
        <taxon>Bacillota</taxon>
        <taxon>Clostridia</taxon>
        <taxon>Eubacteriales</taxon>
        <taxon>Clostridiaceae</taxon>
        <taxon>Clostridium</taxon>
    </lineage>
</organism>
<evidence type="ECO:0000256" key="1">
    <source>
        <dbReference type="SAM" id="Coils"/>
    </source>
</evidence>
<dbReference type="KEGG" id="cmah:C1I91_23005"/>
<feature type="chain" id="PRO_5039530770" evidence="3">
    <location>
        <begin position="22"/>
        <end position="222"/>
    </location>
</feature>
<proteinExistence type="predicted"/>
<name>A0A3R5UI22_9CLOT</name>